<dbReference type="AlphaFoldDB" id="A0A8X6FIT2"/>
<evidence type="ECO:0000256" key="1">
    <source>
        <dbReference type="SAM" id="MobiDB-lite"/>
    </source>
</evidence>
<comment type="caution">
    <text evidence="2">The sequence shown here is derived from an EMBL/GenBank/DDBJ whole genome shotgun (WGS) entry which is preliminary data.</text>
</comment>
<organism evidence="2 3">
    <name type="scientific">Trichonephila clavata</name>
    <name type="common">Joro spider</name>
    <name type="synonym">Nephila clavata</name>
    <dbReference type="NCBI Taxonomy" id="2740835"/>
    <lineage>
        <taxon>Eukaryota</taxon>
        <taxon>Metazoa</taxon>
        <taxon>Ecdysozoa</taxon>
        <taxon>Arthropoda</taxon>
        <taxon>Chelicerata</taxon>
        <taxon>Arachnida</taxon>
        <taxon>Araneae</taxon>
        <taxon>Araneomorphae</taxon>
        <taxon>Entelegynae</taxon>
        <taxon>Araneoidea</taxon>
        <taxon>Nephilidae</taxon>
        <taxon>Trichonephila</taxon>
    </lineage>
</organism>
<sequence length="122" mass="13897">MGVVRCKYGVLREKRTTVFTRQATFQALGEKVTVFCHGMEKVARVVRLPSEGSEVKEFAGREEKPVSVTPKILSFISYTPFVCRLRRERGSSESLRWALHQRTGQPGRKTSGEVHSREDSRL</sequence>
<reference evidence="2" key="1">
    <citation type="submission" date="2020-07" db="EMBL/GenBank/DDBJ databases">
        <title>Multicomponent nature underlies the extraordinary mechanical properties of spider dragline silk.</title>
        <authorList>
            <person name="Kono N."/>
            <person name="Nakamura H."/>
            <person name="Mori M."/>
            <person name="Yoshida Y."/>
            <person name="Ohtoshi R."/>
            <person name="Malay A.D."/>
            <person name="Moran D.A.P."/>
            <person name="Tomita M."/>
            <person name="Numata K."/>
            <person name="Arakawa K."/>
        </authorList>
    </citation>
    <scope>NUCLEOTIDE SEQUENCE</scope>
</reference>
<dbReference type="EMBL" id="BMAO01012365">
    <property type="protein sequence ID" value="GFQ80846.1"/>
    <property type="molecule type" value="Genomic_DNA"/>
</dbReference>
<evidence type="ECO:0000313" key="2">
    <source>
        <dbReference type="EMBL" id="GFQ80846.1"/>
    </source>
</evidence>
<protein>
    <submittedName>
        <fullName evidence="2">Uncharacterized protein</fullName>
    </submittedName>
</protein>
<keyword evidence="3" id="KW-1185">Reference proteome</keyword>
<dbReference type="Proteomes" id="UP000887116">
    <property type="component" value="Unassembled WGS sequence"/>
</dbReference>
<accession>A0A8X6FIT2</accession>
<feature type="region of interest" description="Disordered" evidence="1">
    <location>
        <begin position="97"/>
        <end position="122"/>
    </location>
</feature>
<feature type="compositionally biased region" description="Basic and acidic residues" evidence="1">
    <location>
        <begin position="110"/>
        <end position="122"/>
    </location>
</feature>
<evidence type="ECO:0000313" key="3">
    <source>
        <dbReference type="Proteomes" id="UP000887116"/>
    </source>
</evidence>
<gene>
    <name evidence="2" type="ORF">TNCT_112561</name>
</gene>
<name>A0A8X6FIT2_TRICU</name>
<proteinExistence type="predicted"/>